<organism evidence="1 2">
    <name type="scientific">Eumeta variegata</name>
    <name type="common">Bagworm moth</name>
    <name type="synonym">Eumeta japonica</name>
    <dbReference type="NCBI Taxonomy" id="151549"/>
    <lineage>
        <taxon>Eukaryota</taxon>
        <taxon>Metazoa</taxon>
        <taxon>Ecdysozoa</taxon>
        <taxon>Arthropoda</taxon>
        <taxon>Hexapoda</taxon>
        <taxon>Insecta</taxon>
        <taxon>Pterygota</taxon>
        <taxon>Neoptera</taxon>
        <taxon>Endopterygota</taxon>
        <taxon>Lepidoptera</taxon>
        <taxon>Glossata</taxon>
        <taxon>Ditrysia</taxon>
        <taxon>Tineoidea</taxon>
        <taxon>Psychidae</taxon>
        <taxon>Oiketicinae</taxon>
        <taxon>Eumeta</taxon>
    </lineage>
</organism>
<keyword evidence="2" id="KW-1185">Reference proteome</keyword>
<comment type="caution">
    <text evidence="1">The sequence shown here is derived from an EMBL/GenBank/DDBJ whole genome shotgun (WGS) entry which is preliminary data.</text>
</comment>
<dbReference type="Proteomes" id="UP000299102">
    <property type="component" value="Unassembled WGS sequence"/>
</dbReference>
<dbReference type="AlphaFoldDB" id="A0A4C1YH75"/>
<evidence type="ECO:0000313" key="2">
    <source>
        <dbReference type="Proteomes" id="UP000299102"/>
    </source>
</evidence>
<accession>A0A4C1YH75</accession>
<dbReference type="OrthoDB" id="118105at2759"/>
<evidence type="ECO:0008006" key="3">
    <source>
        <dbReference type="Google" id="ProtNLM"/>
    </source>
</evidence>
<reference evidence="1 2" key="1">
    <citation type="journal article" date="2019" name="Commun. Biol.">
        <title>The bagworm genome reveals a unique fibroin gene that provides high tensile strength.</title>
        <authorList>
            <person name="Kono N."/>
            <person name="Nakamura H."/>
            <person name="Ohtoshi R."/>
            <person name="Tomita M."/>
            <person name="Numata K."/>
            <person name="Arakawa K."/>
        </authorList>
    </citation>
    <scope>NUCLEOTIDE SEQUENCE [LARGE SCALE GENOMIC DNA]</scope>
</reference>
<proteinExistence type="predicted"/>
<name>A0A4C1YH75_EUMVA</name>
<sequence>MNVRDGSIERPLLLSIMLGPLSIHIAARETKTKREHGEKWPPLRIRASESPKIRHWPKCIPHTLGPGKKYKYWRCKMCALKRKRTETKYRCYDCRKCPALCLVCFEEWHERFSFEE</sequence>
<dbReference type="EMBL" id="BGZK01001186">
    <property type="protein sequence ID" value="GBP73787.1"/>
    <property type="molecule type" value="Genomic_DNA"/>
</dbReference>
<evidence type="ECO:0000313" key="1">
    <source>
        <dbReference type="EMBL" id="GBP73787.1"/>
    </source>
</evidence>
<gene>
    <name evidence="1" type="ORF">EVAR_42959_1</name>
</gene>
<protein>
    <recommendedName>
        <fullName evidence="3">PiggyBac transposable element-derived protein 4 C-terminal zinc-ribbon domain-containing protein</fullName>
    </recommendedName>
</protein>